<dbReference type="eggNOG" id="COG2197">
    <property type="taxonomic scope" value="Bacteria"/>
</dbReference>
<evidence type="ECO:0000259" key="2">
    <source>
        <dbReference type="Pfam" id="PF00196"/>
    </source>
</evidence>
<proteinExistence type="predicted"/>
<dbReference type="GO" id="GO:0006355">
    <property type="term" value="P:regulation of DNA-templated transcription"/>
    <property type="evidence" value="ECO:0007669"/>
    <property type="project" value="InterPro"/>
</dbReference>
<dbReference type="SUPFAM" id="SSF46894">
    <property type="entry name" value="C-terminal effector domain of the bipartite response regulators"/>
    <property type="match status" value="1"/>
</dbReference>
<gene>
    <name evidence="3" type="ORF">BN59_01656</name>
</gene>
<dbReference type="GO" id="GO:0003677">
    <property type="term" value="F:DNA binding"/>
    <property type="evidence" value="ECO:0007669"/>
    <property type="project" value="InterPro"/>
</dbReference>
<dbReference type="InterPro" id="IPR000792">
    <property type="entry name" value="Tscrpt_reg_LuxR_C"/>
</dbReference>
<dbReference type="EMBL" id="CCSB01000002">
    <property type="protein sequence ID" value="CDZ77373.1"/>
    <property type="molecule type" value="Genomic_DNA"/>
</dbReference>
<evidence type="ECO:0000313" key="4">
    <source>
        <dbReference type="Proteomes" id="UP000044071"/>
    </source>
</evidence>
<dbReference type="Proteomes" id="UP000044071">
    <property type="component" value="Unassembled WGS sequence"/>
</dbReference>
<feature type="domain" description="HTH luxR-type" evidence="2">
    <location>
        <begin position="262"/>
        <end position="301"/>
    </location>
</feature>
<evidence type="ECO:0000313" key="3">
    <source>
        <dbReference type="EMBL" id="CDZ77373.1"/>
    </source>
</evidence>
<name>A0A078KZZ6_9GAMM</name>
<reference evidence="3 4" key="1">
    <citation type="submission" date="2014-06" db="EMBL/GenBank/DDBJ databases">
        <authorList>
            <person name="Urmite Genomes Urmite Genomes"/>
        </authorList>
    </citation>
    <scope>NUCLEOTIDE SEQUENCE [LARGE SCALE GENOMIC DNA]</scope>
</reference>
<feature type="transmembrane region" description="Helical" evidence="1">
    <location>
        <begin position="337"/>
        <end position="357"/>
    </location>
</feature>
<dbReference type="InterPro" id="IPR036388">
    <property type="entry name" value="WH-like_DNA-bd_sf"/>
</dbReference>
<protein>
    <submittedName>
        <fullName evidence="3">Bacterial regulatory proteins, luxR family</fullName>
    </submittedName>
</protein>
<dbReference type="InterPro" id="IPR016032">
    <property type="entry name" value="Sig_transdc_resp-reg_C-effctor"/>
</dbReference>
<dbReference type="Pfam" id="PF00196">
    <property type="entry name" value="GerE"/>
    <property type="match status" value="1"/>
</dbReference>
<dbReference type="AlphaFoldDB" id="A0A078KZZ6"/>
<keyword evidence="1" id="KW-0472">Membrane</keyword>
<keyword evidence="1" id="KW-1133">Transmembrane helix</keyword>
<keyword evidence="1" id="KW-0812">Transmembrane</keyword>
<dbReference type="OrthoDB" id="8593353at2"/>
<organism evidence="3 4">
    <name type="scientific">Legionella massiliensis</name>
    <dbReference type="NCBI Taxonomy" id="1034943"/>
    <lineage>
        <taxon>Bacteria</taxon>
        <taxon>Pseudomonadati</taxon>
        <taxon>Pseudomonadota</taxon>
        <taxon>Gammaproteobacteria</taxon>
        <taxon>Legionellales</taxon>
        <taxon>Legionellaceae</taxon>
        <taxon>Legionella</taxon>
    </lineage>
</organism>
<accession>A0A078KZZ6</accession>
<dbReference type="STRING" id="1034943.BN59_01656"/>
<dbReference type="Gene3D" id="1.10.10.10">
    <property type="entry name" value="Winged helix-like DNA-binding domain superfamily/Winged helix DNA-binding domain"/>
    <property type="match status" value="1"/>
</dbReference>
<evidence type="ECO:0000256" key="1">
    <source>
        <dbReference type="SAM" id="Phobius"/>
    </source>
</evidence>
<keyword evidence="4" id="KW-1185">Reference proteome</keyword>
<sequence length="404" mass="46839">MITLRNQGFIYCIQLHLTLLVSRAYYGNLFKLNNKKPRSGAKLREKKLLQLGDKFLKAGCDAVSKIAQPLFESFDLTFFSYKLSVNDNFIFLTNNYDWLKNCIDKNYVDYLSAYQPEHDTILWDAINKDSPVIHVYDDARHNYNIDHGLTIIKSSADREEHFNFATTCNNYQVNDFYLHHQEILERFILYFRDKAKKIIEIALEHAISLKDLGIIKNSLAKEEFYREIDYFIENTQIKMIQLPINNQIVELNYTLAHTAYYYLQGFSYKKIAKVMYVSAKTVEARMAKLRQIMNATNKSELFGLLEKPEVKAIFDLALLDSSRHLDKPKKFAFSASYWVFAADIACVVLSLIFIRLFSSKACLSNALAPLGEFCKSSWISRTYRRTSVFVLACARLASKPCSFV</sequence>